<dbReference type="AlphaFoldDB" id="A0A4C1SE23"/>
<name>A0A4C1SE23_EUMVA</name>
<accession>A0A4C1SE23</accession>
<evidence type="ECO:0000313" key="1">
    <source>
        <dbReference type="EMBL" id="GBP00433.1"/>
    </source>
</evidence>
<organism evidence="1 2">
    <name type="scientific">Eumeta variegata</name>
    <name type="common">Bagworm moth</name>
    <name type="synonym">Eumeta japonica</name>
    <dbReference type="NCBI Taxonomy" id="151549"/>
    <lineage>
        <taxon>Eukaryota</taxon>
        <taxon>Metazoa</taxon>
        <taxon>Ecdysozoa</taxon>
        <taxon>Arthropoda</taxon>
        <taxon>Hexapoda</taxon>
        <taxon>Insecta</taxon>
        <taxon>Pterygota</taxon>
        <taxon>Neoptera</taxon>
        <taxon>Endopterygota</taxon>
        <taxon>Lepidoptera</taxon>
        <taxon>Glossata</taxon>
        <taxon>Ditrysia</taxon>
        <taxon>Tineoidea</taxon>
        <taxon>Psychidae</taxon>
        <taxon>Oiketicinae</taxon>
        <taxon>Eumeta</taxon>
    </lineage>
</organism>
<reference evidence="1 2" key="1">
    <citation type="journal article" date="2019" name="Commun. Biol.">
        <title>The bagworm genome reveals a unique fibroin gene that provides high tensile strength.</title>
        <authorList>
            <person name="Kono N."/>
            <person name="Nakamura H."/>
            <person name="Ohtoshi R."/>
            <person name="Tomita M."/>
            <person name="Numata K."/>
            <person name="Arakawa K."/>
        </authorList>
    </citation>
    <scope>NUCLEOTIDE SEQUENCE [LARGE SCALE GENOMIC DNA]</scope>
</reference>
<protein>
    <submittedName>
        <fullName evidence="1">Uncharacterized protein</fullName>
    </submittedName>
</protein>
<proteinExistence type="predicted"/>
<sequence>MPLIDPEITQGAEQLEKAISSARQRSEDESDRCGDLELDFDLNQNQRIEVIMDALRFGYNPAQHGQ</sequence>
<dbReference type="EMBL" id="BGZK01009986">
    <property type="protein sequence ID" value="GBP00433.1"/>
    <property type="molecule type" value="Genomic_DNA"/>
</dbReference>
<dbReference type="OrthoDB" id="5976204at2759"/>
<comment type="caution">
    <text evidence="1">The sequence shown here is derived from an EMBL/GenBank/DDBJ whole genome shotgun (WGS) entry which is preliminary data.</text>
</comment>
<evidence type="ECO:0000313" key="2">
    <source>
        <dbReference type="Proteomes" id="UP000299102"/>
    </source>
</evidence>
<keyword evidence="2" id="KW-1185">Reference proteome</keyword>
<gene>
    <name evidence="1" type="ORF">EVAR_71752_1</name>
</gene>
<dbReference type="Proteomes" id="UP000299102">
    <property type="component" value="Unassembled WGS sequence"/>
</dbReference>